<sequence length="76" mass="8518">MDCWVTTLLFGLQYLRTIDTKTARPYHATVAKNALGFVRGQDVYNQSHYDGWPGARRPLSKPIKVMMAVASAEDTS</sequence>
<protein>
    <submittedName>
        <fullName evidence="1">Uncharacterized protein</fullName>
    </submittedName>
</protein>
<dbReference type="EMBL" id="BJNF01000090">
    <property type="protein sequence ID" value="GEC17145.1"/>
    <property type="molecule type" value="Genomic_DNA"/>
</dbReference>
<evidence type="ECO:0000313" key="1">
    <source>
        <dbReference type="EMBL" id="GEC17145.1"/>
    </source>
</evidence>
<proteinExistence type="predicted"/>
<dbReference type="Proteomes" id="UP000318825">
    <property type="component" value="Unassembled WGS sequence"/>
</dbReference>
<gene>
    <name evidence="1" type="ORF">NWI01_30370</name>
</gene>
<evidence type="ECO:0000313" key="2">
    <source>
        <dbReference type="Proteomes" id="UP000318825"/>
    </source>
</evidence>
<organism evidence="1 2">
    <name type="scientific">Nitrobacter winogradskyi</name>
    <name type="common">Nitrobacter agilis</name>
    <dbReference type="NCBI Taxonomy" id="913"/>
    <lineage>
        <taxon>Bacteria</taxon>
        <taxon>Pseudomonadati</taxon>
        <taxon>Pseudomonadota</taxon>
        <taxon>Alphaproteobacteria</taxon>
        <taxon>Hyphomicrobiales</taxon>
        <taxon>Nitrobacteraceae</taxon>
        <taxon>Nitrobacter</taxon>
    </lineage>
</organism>
<comment type="caution">
    <text evidence="1">The sequence shown here is derived from an EMBL/GenBank/DDBJ whole genome shotgun (WGS) entry which is preliminary data.</text>
</comment>
<dbReference type="AlphaFoldDB" id="A0A4Y3WEQ0"/>
<reference evidence="1 2" key="1">
    <citation type="submission" date="2019-06" db="EMBL/GenBank/DDBJ databases">
        <title>Whole genome shotgun sequence of Nitrobacter winogradskyi NBRC 14297.</title>
        <authorList>
            <person name="Hosoyama A."/>
            <person name="Uohara A."/>
            <person name="Ohji S."/>
            <person name="Ichikawa N."/>
        </authorList>
    </citation>
    <scope>NUCLEOTIDE SEQUENCE [LARGE SCALE GENOMIC DNA]</scope>
    <source>
        <strain evidence="1 2">NBRC 14297</strain>
    </source>
</reference>
<accession>A0A4Y3WEQ0</accession>
<name>A0A4Y3WEQ0_NITWI</name>